<name>A0A3G8ZI55_9ACTN</name>
<dbReference type="InterPro" id="IPR023198">
    <property type="entry name" value="PGP-like_dom2"/>
</dbReference>
<dbReference type="OrthoDB" id="9781769at2"/>
<evidence type="ECO:0000313" key="2">
    <source>
        <dbReference type="Proteomes" id="UP000268084"/>
    </source>
</evidence>
<reference evidence="1 2" key="1">
    <citation type="submission" date="2018-11" db="EMBL/GenBank/DDBJ databases">
        <authorList>
            <person name="Da X."/>
        </authorList>
    </citation>
    <scope>NUCLEOTIDE SEQUENCE [LARGE SCALE GENOMIC DNA]</scope>
    <source>
        <strain evidence="1 2">S14-144</strain>
    </source>
</reference>
<gene>
    <name evidence="1" type="ORF">EH165_01685</name>
</gene>
<dbReference type="Gene3D" id="1.10.150.240">
    <property type="entry name" value="Putative phosphatase, domain 2"/>
    <property type="match status" value="1"/>
</dbReference>
<dbReference type="InterPro" id="IPR050155">
    <property type="entry name" value="HAD-like_hydrolase_sf"/>
</dbReference>
<dbReference type="RefSeq" id="WP_124797754.1">
    <property type="nucleotide sequence ID" value="NZ_CP034170.1"/>
</dbReference>
<keyword evidence="1" id="KW-0378">Hydrolase</keyword>
<accession>A0A3G8ZI55</accession>
<evidence type="ECO:0000313" key="1">
    <source>
        <dbReference type="EMBL" id="AZI57069.1"/>
    </source>
</evidence>
<dbReference type="KEGG" id="nak:EH165_01685"/>
<protein>
    <submittedName>
        <fullName evidence="1">HAD family hydrolase</fullName>
    </submittedName>
</protein>
<dbReference type="EMBL" id="CP034170">
    <property type="protein sequence ID" value="AZI57069.1"/>
    <property type="molecule type" value="Genomic_DNA"/>
</dbReference>
<dbReference type="Pfam" id="PF00702">
    <property type="entry name" value="Hydrolase"/>
    <property type="match status" value="1"/>
</dbReference>
<dbReference type="InterPro" id="IPR036412">
    <property type="entry name" value="HAD-like_sf"/>
</dbReference>
<sequence length="251" mass="26547">MTFPDFVLFDIDGTLMAGSSDHLRVLMRTANKSLGINVQIEIQHEKPTLNGRSIAGMIDAQLLRLLMPVESQNGNHHISLADLVAEYGNDYRESIQSGTISPGKILPGVESFLRVLDSHQIPRVLSTGNISMVASAKLAAVGLAHGFCFDAHLGFGDLHADRADLVKAALTGLPFPAVRGKGLLIGDTAPDMKAAATAGLFGAAVLTGSDDENELRLAGADRIFAGMQEVDEFCASPKSPWIAINGKSKSG</sequence>
<dbReference type="SUPFAM" id="SSF56784">
    <property type="entry name" value="HAD-like"/>
    <property type="match status" value="1"/>
</dbReference>
<dbReference type="Gene3D" id="3.40.50.1000">
    <property type="entry name" value="HAD superfamily/HAD-like"/>
    <property type="match status" value="1"/>
</dbReference>
<dbReference type="InterPro" id="IPR023214">
    <property type="entry name" value="HAD_sf"/>
</dbReference>
<dbReference type="SFLD" id="SFLDG01129">
    <property type="entry name" value="C1.5:_HAD__Beta-PGM__Phosphata"/>
    <property type="match status" value="1"/>
</dbReference>
<reference evidence="1 2" key="2">
    <citation type="submission" date="2018-12" db="EMBL/GenBank/DDBJ databases">
        <title>Nakamurella antarcticus sp. nov., isolated from Antarctica South Shetland Islands soil.</title>
        <authorList>
            <person name="Peng F."/>
        </authorList>
    </citation>
    <scope>NUCLEOTIDE SEQUENCE [LARGE SCALE GENOMIC DNA]</scope>
    <source>
        <strain evidence="1 2">S14-144</strain>
    </source>
</reference>
<organism evidence="1 2">
    <name type="scientific">Nakamurella antarctica</name>
    <dbReference type="NCBI Taxonomy" id="1902245"/>
    <lineage>
        <taxon>Bacteria</taxon>
        <taxon>Bacillati</taxon>
        <taxon>Actinomycetota</taxon>
        <taxon>Actinomycetes</taxon>
        <taxon>Nakamurellales</taxon>
        <taxon>Nakamurellaceae</taxon>
        <taxon>Nakamurella</taxon>
    </lineage>
</organism>
<dbReference type="SFLD" id="SFLDS00003">
    <property type="entry name" value="Haloacid_Dehalogenase"/>
    <property type="match status" value="1"/>
</dbReference>
<dbReference type="GO" id="GO:0008967">
    <property type="term" value="F:phosphoglycolate phosphatase activity"/>
    <property type="evidence" value="ECO:0007669"/>
    <property type="project" value="TreeGrafter"/>
</dbReference>
<dbReference type="GO" id="GO:0006281">
    <property type="term" value="P:DNA repair"/>
    <property type="evidence" value="ECO:0007669"/>
    <property type="project" value="TreeGrafter"/>
</dbReference>
<dbReference type="PANTHER" id="PTHR43434">
    <property type="entry name" value="PHOSPHOGLYCOLATE PHOSPHATASE"/>
    <property type="match status" value="1"/>
</dbReference>
<dbReference type="Proteomes" id="UP000268084">
    <property type="component" value="Chromosome"/>
</dbReference>
<dbReference type="PANTHER" id="PTHR43434:SF1">
    <property type="entry name" value="PHOSPHOGLYCOLATE PHOSPHATASE"/>
    <property type="match status" value="1"/>
</dbReference>
<keyword evidence="2" id="KW-1185">Reference proteome</keyword>
<dbReference type="AlphaFoldDB" id="A0A3G8ZI55"/>
<proteinExistence type="predicted"/>